<dbReference type="PANTHER" id="PTHR11113:SF14">
    <property type="entry name" value="N-ACETYLGLUCOSAMINE-6-PHOSPHATE DEACETYLASE"/>
    <property type="match status" value="1"/>
</dbReference>
<dbReference type="Gene3D" id="2.30.40.10">
    <property type="entry name" value="Urease, subunit C, domain 1"/>
    <property type="match status" value="1"/>
</dbReference>
<keyword evidence="5 9" id="KW-0378">Hydrolase</keyword>
<dbReference type="GO" id="GO:0006046">
    <property type="term" value="P:N-acetylglucosamine catabolic process"/>
    <property type="evidence" value="ECO:0007669"/>
    <property type="project" value="TreeGrafter"/>
</dbReference>
<dbReference type="AlphaFoldDB" id="A0A841FSU5"/>
<dbReference type="Pfam" id="PF01979">
    <property type="entry name" value="Amidohydro_1"/>
    <property type="match status" value="1"/>
</dbReference>
<keyword evidence="15" id="KW-1185">Reference proteome</keyword>
<evidence type="ECO:0000256" key="8">
    <source>
        <dbReference type="ARBA" id="ARBA00060590"/>
    </source>
</evidence>
<feature type="binding site" evidence="11">
    <location>
        <begin position="204"/>
        <end position="205"/>
    </location>
    <ligand>
        <name>substrate</name>
    </ligand>
</feature>
<keyword evidence="4 12" id="KW-0479">Metal-binding</keyword>
<dbReference type="CDD" id="cd00854">
    <property type="entry name" value="NagA"/>
    <property type="match status" value="1"/>
</dbReference>
<dbReference type="GO" id="GO:0046872">
    <property type="term" value="F:metal ion binding"/>
    <property type="evidence" value="ECO:0007669"/>
    <property type="project" value="UniProtKB-KW"/>
</dbReference>
<evidence type="ECO:0000256" key="10">
    <source>
        <dbReference type="PIRSR" id="PIRSR038994-1"/>
    </source>
</evidence>
<evidence type="ECO:0000259" key="13">
    <source>
        <dbReference type="Pfam" id="PF01979"/>
    </source>
</evidence>
<evidence type="ECO:0000256" key="6">
    <source>
        <dbReference type="ARBA" id="ARBA00023277"/>
    </source>
</evidence>
<accession>A0A841FSU5</accession>
<evidence type="ECO:0000256" key="1">
    <source>
        <dbReference type="ARBA" id="ARBA00010716"/>
    </source>
</evidence>
<protein>
    <recommendedName>
        <fullName evidence="3">N-acetylglucosamine-6-phosphate deacetylase</fullName>
        <ecNumber evidence="2">3.5.1.25</ecNumber>
    </recommendedName>
</protein>
<dbReference type="InterPro" id="IPR011059">
    <property type="entry name" value="Metal-dep_hydrolase_composite"/>
</dbReference>
<feature type="binding site" evidence="11">
    <location>
        <position position="236"/>
    </location>
    <ligand>
        <name>substrate</name>
    </ligand>
</feature>
<evidence type="ECO:0000256" key="9">
    <source>
        <dbReference type="PIRNR" id="PIRNR038994"/>
    </source>
</evidence>
<dbReference type="InterPro" id="IPR006680">
    <property type="entry name" value="Amidohydro-rel"/>
</dbReference>
<dbReference type="PIRSF" id="PIRSF038994">
    <property type="entry name" value="NagA"/>
    <property type="match status" value="1"/>
</dbReference>
<comment type="pathway">
    <text evidence="8">Amino-sugar metabolism; N-acetylneuraminate degradation; D-fructose 6-phosphate from N-acetylneuraminate: step 4/5.</text>
</comment>
<feature type="binding site" evidence="11">
    <location>
        <position position="212"/>
    </location>
    <ligand>
        <name>substrate</name>
    </ligand>
</feature>
<evidence type="ECO:0000313" key="14">
    <source>
        <dbReference type="EMBL" id="MBB6039355.1"/>
    </source>
</evidence>
<comment type="cofactor">
    <cofactor evidence="12">
        <name>a divalent metal cation</name>
        <dbReference type="ChEBI" id="CHEBI:60240"/>
    </cofactor>
    <text evidence="12">Binds 1 divalent metal cation per subunit.</text>
</comment>
<feature type="binding site" evidence="12">
    <location>
        <position position="180"/>
    </location>
    <ligand>
        <name>Zn(2+)</name>
        <dbReference type="ChEBI" id="CHEBI:29105"/>
    </ligand>
</feature>
<comment type="similarity">
    <text evidence="1 9">Belongs to the metallo-dependent hydrolases superfamily. NagA family.</text>
</comment>
<dbReference type="EC" id="3.5.1.25" evidence="2"/>
<dbReference type="InterPro" id="IPR032466">
    <property type="entry name" value="Metal_Hydrolase"/>
</dbReference>
<evidence type="ECO:0000256" key="4">
    <source>
        <dbReference type="ARBA" id="ARBA00022723"/>
    </source>
</evidence>
<evidence type="ECO:0000256" key="7">
    <source>
        <dbReference type="ARBA" id="ARBA00047647"/>
    </source>
</evidence>
<dbReference type="SUPFAM" id="SSF51338">
    <property type="entry name" value="Composite domain of metallo-dependent hydrolases"/>
    <property type="match status" value="1"/>
</dbReference>
<feature type="binding site" evidence="11">
    <location>
        <position position="125"/>
    </location>
    <ligand>
        <name>substrate</name>
    </ligand>
</feature>
<dbReference type="PANTHER" id="PTHR11113">
    <property type="entry name" value="N-ACETYLGLUCOSAMINE-6-PHOSPHATE DEACETYLASE"/>
    <property type="match status" value="1"/>
</dbReference>
<name>A0A841FSU5_9ACTN</name>
<comment type="catalytic activity">
    <reaction evidence="7">
        <text>N-acetyl-D-glucosamine 6-phosphate + H2O = D-glucosamine 6-phosphate + acetate</text>
        <dbReference type="Rhea" id="RHEA:22936"/>
        <dbReference type="ChEBI" id="CHEBI:15377"/>
        <dbReference type="ChEBI" id="CHEBI:30089"/>
        <dbReference type="ChEBI" id="CHEBI:57513"/>
        <dbReference type="ChEBI" id="CHEBI:58725"/>
        <dbReference type="EC" id="3.5.1.25"/>
    </reaction>
</comment>
<dbReference type="Proteomes" id="UP000548476">
    <property type="component" value="Unassembled WGS sequence"/>
</dbReference>
<reference evidence="14 15" key="1">
    <citation type="submission" date="2020-08" db="EMBL/GenBank/DDBJ databases">
        <title>Genomic Encyclopedia of Type Strains, Phase IV (KMG-IV): sequencing the most valuable type-strain genomes for metagenomic binning, comparative biology and taxonomic classification.</title>
        <authorList>
            <person name="Goeker M."/>
        </authorList>
    </citation>
    <scope>NUCLEOTIDE SEQUENCE [LARGE SCALE GENOMIC DNA]</scope>
    <source>
        <strain evidence="14 15">YIM 65646</strain>
    </source>
</reference>
<proteinExistence type="inferred from homology"/>
<evidence type="ECO:0000256" key="12">
    <source>
        <dbReference type="PIRSR" id="PIRSR038994-3"/>
    </source>
</evidence>
<dbReference type="SUPFAM" id="SSF51556">
    <property type="entry name" value="Metallo-dependent hydrolases"/>
    <property type="match status" value="1"/>
</dbReference>
<dbReference type="NCBIfam" id="TIGR00221">
    <property type="entry name" value="nagA"/>
    <property type="match status" value="1"/>
</dbReference>
<evidence type="ECO:0000256" key="11">
    <source>
        <dbReference type="PIRSR" id="PIRSR038994-2"/>
    </source>
</evidence>
<dbReference type="InterPro" id="IPR003764">
    <property type="entry name" value="GlcNAc_6-P_deAcase"/>
</dbReference>
<evidence type="ECO:0000256" key="2">
    <source>
        <dbReference type="ARBA" id="ARBA00011899"/>
    </source>
</evidence>
<dbReference type="GO" id="GO:0008448">
    <property type="term" value="F:N-acetylglucosamine-6-phosphate deacetylase activity"/>
    <property type="evidence" value="ECO:0007669"/>
    <property type="project" value="UniProtKB-EC"/>
</dbReference>
<dbReference type="RefSeq" id="WP_184792445.1">
    <property type="nucleotide sequence ID" value="NZ_BONT01000077.1"/>
</dbReference>
<keyword evidence="6 9" id="KW-0119">Carbohydrate metabolism</keyword>
<feature type="binding site" evidence="11">
    <location>
        <begin position="293"/>
        <end position="295"/>
    </location>
    <ligand>
        <name>substrate</name>
    </ligand>
</feature>
<feature type="active site" description="Proton donor/acceptor" evidence="10">
    <location>
        <position position="259"/>
    </location>
</feature>
<feature type="binding site" evidence="12">
    <location>
        <position position="114"/>
    </location>
    <ligand>
        <name>Zn(2+)</name>
        <dbReference type="ChEBI" id="CHEBI:29105"/>
    </ligand>
</feature>
<evidence type="ECO:0000256" key="5">
    <source>
        <dbReference type="ARBA" id="ARBA00022801"/>
    </source>
</evidence>
<dbReference type="Gene3D" id="3.20.20.140">
    <property type="entry name" value="Metal-dependent hydrolases"/>
    <property type="match status" value="1"/>
</dbReference>
<feature type="domain" description="Amidohydrolase-related" evidence="13">
    <location>
        <begin position="39"/>
        <end position="364"/>
    </location>
</feature>
<comment type="caution">
    <text evidence="14">The sequence shown here is derived from an EMBL/GenBank/DDBJ whole genome shotgun (WGS) entry which is preliminary data.</text>
</comment>
<evidence type="ECO:0000256" key="3">
    <source>
        <dbReference type="ARBA" id="ARBA00018029"/>
    </source>
</evidence>
<evidence type="ECO:0000313" key="15">
    <source>
        <dbReference type="Proteomes" id="UP000548476"/>
    </source>
</evidence>
<gene>
    <name evidence="14" type="ORF">HNR73_007249</name>
</gene>
<dbReference type="EMBL" id="JACHGT010000021">
    <property type="protein sequence ID" value="MBB6039355.1"/>
    <property type="molecule type" value="Genomic_DNA"/>
</dbReference>
<sequence>MSPTGNIVTPEGIVRGEVLLDEERIVGVQADATVKGDTYIVPGFVDIHCHGGDGASYTVGDAEQAIVAAEFHLRHGTTTTLASLVSSPKELMLQAIEAFKPLVDDGILAGIHFEGPYLASSRCGAQNPAFLRDPDLDELAELVDAGAGAVKMMTIAPERAGAAEAIAYLASRGVIASIGHTDASYEVAKDGVAAGATAATHVFNGMRPVGHRDPGPVVAVMDSPSVVCEFIVDPVHLHMGTVSFAVNAIGADRIAAITDAMSATGMPEGEYELGGLRVKVADGAARLVEGGSIAGSTITMIDAFRNAVHGAGVSVEDAVKMTATTPARLLGLSDVGAVTHGLRADLLELDAELNLRGVMRAGVWVHRA</sequence>
<dbReference type="FunFam" id="3.20.20.140:FF:000004">
    <property type="entry name" value="N-acetylglucosamine-6-phosphate deacetylase"/>
    <property type="match status" value="1"/>
</dbReference>
<organism evidence="14 15">
    <name type="scientific">Phytomonospora endophytica</name>
    <dbReference type="NCBI Taxonomy" id="714109"/>
    <lineage>
        <taxon>Bacteria</taxon>
        <taxon>Bacillati</taxon>
        <taxon>Actinomycetota</taxon>
        <taxon>Actinomycetes</taxon>
        <taxon>Micromonosporales</taxon>
        <taxon>Micromonosporaceae</taxon>
        <taxon>Phytomonospora</taxon>
    </lineage>
</organism>
<feature type="binding site" evidence="12">
    <location>
        <position position="201"/>
    </location>
    <ligand>
        <name>Zn(2+)</name>
        <dbReference type="ChEBI" id="CHEBI:29105"/>
    </ligand>
</feature>